<gene>
    <name evidence="14" type="ORF">CWS20_22530</name>
</gene>
<comment type="caution">
    <text evidence="14">The sequence shown here is derived from an EMBL/GenBank/DDBJ whole genome shotgun (WGS) entry which is preliminary data.</text>
</comment>
<evidence type="ECO:0000256" key="12">
    <source>
        <dbReference type="SAM" id="SignalP"/>
    </source>
</evidence>
<evidence type="ECO:0000256" key="1">
    <source>
        <dbReference type="ARBA" id="ARBA00000548"/>
    </source>
</evidence>
<dbReference type="Proteomes" id="UP000233343">
    <property type="component" value="Unassembled WGS sequence"/>
</dbReference>
<evidence type="ECO:0000256" key="10">
    <source>
        <dbReference type="ARBA" id="ARBA00023295"/>
    </source>
</evidence>
<dbReference type="PANTHER" id="PTHR10357">
    <property type="entry name" value="ALPHA-AMYLASE FAMILY MEMBER"/>
    <property type="match status" value="1"/>
</dbReference>
<feature type="chain" id="PRO_5038841183" description="alpha-amylase" evidence="12">
    <location>
        <begin position="24"/>
        <end position="511"/>
    </location>
</feature>
<comment type="cofactor">
    <cofactor evidence="2">
        <name>Ca(2+)</name>
        <dbReference type="ChEBI" id="CHEBI:29108"/>
    </cofactor>
</comment>
<keyword evidence="14" id="KW-0456">Lyase</keyword>
<feature type="transmembrane region" description="Helical" evidence="11">
    <location>
        <begin position="481"/>
        <end position="501"/>
    </location>
</feature>
<dbReference type="PANTHER" id="PTHR10357:SF215">
    <property type="entry name" value="ALPHA-AMYLASE 1"/>
    <property type="match status" value="1"/>
</dbReference>
<dbReference type="Pfam" id="PF00128">
    <property type="entry name" value="Alpha-amylase"/>
    <property type="match status" value="1"/>
</dbReference>
<keyword evidence="11" id="KW-1133">Transmembrane helix</keyword>
<dbReference type="SMART" id="SM00642">
    <property type="entry name" value="Aamy"/>
    <property type="match status" value="1"/>
</dbReference>
<keyword evidence="9" id="KW-0119">Carbohydrate metabolism</keyword>
<dbReference type="EMBL" id="PISD01000059">
    <property type="protein sequence ID" value="PKG26758.1"/>
    <property type="molecule type" value="Genomic_DNA"/>
</dbReference>
<dbReference type="SUPFAM" id="SSF51011">
    <property type="entry name" value="Glycosyl hydrolase domain"/>
    <property type="match status" value="1"/>
</dbReference>
<evidence type="ECO:0000256" key="4">
    <source>
        <dbReference type="ARBA" id="ARBA00012595"/>
    </source>
</evidence>
<dbReference type="Gene3D" id="2.60.40.1180">
    <property type="entry name" value="Golgi alpha-mannosidase II"/>
    <property type="match status" value="1"/>
</dbReference>
<evidence type="ECO:0000256" key="3">
    <source>
        <dbReference type="ARBA" id="ARBA00008061"/>
    </source>
</evidence>
<accession>A0A2N0ZB72</accession>
<protein>
    <recommendedName>
        <fullName evidence="4">alpha-amylase</fullName>
        <ecNumber evidence="4">3.2.1.1</ecNumber>
    </recommendedName>
</protein>
<evidence type="ECO:0000256" key="9">
    <source>
        <dbReference type="ARBA" id="ARBA00023277"/>
    </source>
</evidence>
<keyword evidence="11" id="KW-0812">Transmembrane</keyword>
<dbReference type="GO" id="GO:0016829">
    <property type="term" value="F:lyase activity"/>
    <property type="evidence" value="ECO:0007669"/>
    <property type="project" value="UniProtKB-KW"/>
</dbReference>
<evidence type="ECO:0000313" key="14">
    <source>
        <dbReference type="EMBL" id="PKG26758.1"/>
    </source>
</evidence>
<dbReference type="Pfam" id="PF22026">
    <property type="entry name" value="Alpha-amylase_C_2"/>
    <property type="match status" value="1"/>
</dbReference>
<comment type="catalytic activity">
    <reaction evidence="1">
        <text>Endohydrolysis of (1-&gt;4)-alpha-D-glucosidic linkages in polysaccharides containing three or more (1-&gt;4)-alpha-linked D-glucose units.</text>
        <dbReference type="EC" id="3.2.1.1"/>
    </reaction>
</comment>
<evidence type="ECO:0000256" key="7">
    <source>
        <dbReference type="ARBA" id="ARBA00022801"/>
    </source>
</evidence>
<dbReference type="SUPFAM" id="SSF51445">
    <property type="entry name" value="(Trans)glycosidases"/>
    <property type="match status" value="1"/>
</dbReference>
<dbReference type="InterPro" id="IPR006047">
    <property type="entry name" value="GH13_cat_dom"/>
</dbReference>
<dbReference type="AlphaFoldDB" id="A0A2N0ZB72"/>
<keyword evidence="10" id="KW-0326">Glycosidase</keyword>
<dbReference type="GO" id="GO:0005975">
    <property type="term" value="P:carbohydrate metabolic process"/>
    <property type="evidence" value="ECO:0007669"/>
    <property type="project" value="InterPro"/>
</dbReference>
<organism evidence="14 15">
    <name type="scientific">Cytobacillus horneckiae</name>
    <dbReference type="NCBI Taxonomy" id="549687"/>
    <lineage>
        <taxon>Bacteria</taxon>
        <taxon>Bacillati</taxon>
        <taxon>Bacillota</taxon>
        <taxon>Bacilli</taxon>
        <taxon>Bacillales</taxon>
        <taxon>Bacillaceae</taxon>
        <taxon>Cytobacillus</taxon>
    </lineage>
</organism>
<dbReference type="InterPro" id="IPR054174">
    <property type="entry name" value="Alpha-amylase-like_C"/>
</dbReference>
<dbReference type="Gene3D" id="3.20.20.80">
    <property type="entry name" value="Glycosidases"/>
    <property type="match status" value="1"/>
</dbReference>
<keyword evidence="7" id="KW-0378">Hydrolase</keyword>
<keyword evidence="15" id="KW-1185">Reference proteome</keyword>
<dbReference type="InterPro" id="IPR013777">
    <property type="entry name" value="A-amylase-like"/>
</dbReference>
<keyword evidence="8" id="KW-0106">Calcium</keyword>
<evidence type="ECO:0000256" key="8">
    <source>
        <dbReference type="ARBA" id="ARBA00022837"/>
    </source>
</evidence>
<dbReference type="EC" id="3.2.1.1" evidence="4"/>
<dbReference type="PIRSF" id="PIRSF001024">
    <property type="entry name" value="Alph-amyl_fung"/>
    <property type="match status" value="1"/>
</dbReference>
<evidence type="ECO:0000256" key="5">
    <source>
        <dbReference type="ARBA" id="ARBA00022723"/>
    </source>
</evidence>
<keyword evidence="6 12" id="KW-0732">Signal</keyword>
<dbReference type="InterPro" id="IPR013780">
    <property type="entry name" value="Glyco_hydro_b"/>
</dbReference>
<feature type="signal peptide" evidence="12">
    <location>
        <begin position="1"/>
        <end position="23"/>
    </location>
</feature>
<feature type="domain" description="Glycosyl hydrolase family 13 catalytic" evidence="13">
    <location>
        <begin position="39"/>
        <end position="384"/>
    </location>
</feature>
<proteinExistence type="inferred from homology"/>
<evidence type="ECO:0000256" key="2">
    <source>
        <dbReference type="ARBA" id="ARBA00001913"/>
    </source>
</evidence>
<reference evidence="14 15" key="1">
    <citation type="journal article" date="2010" name="Int. J. Syst. Evol. Microbiol.">
        <title>Bacillus horneckiae sp. nov., isolated from a spacecraft-assembly clean room.</title>
        <authorList>
            <person name="Vaishampayan P."/>
            <person name="Probst A."/>
            <person name="Krishnamurthi S."/>
            <person name="Ghosh S."/>
            <person name="Osman S."/>
            <person name="McDowall A."/>
            <person name="Ruckmani A."/>
            <person name="Mayilraj S."/>
            <person name="Venkateswaran K."/>
        </authorList>
    </citation>
    <scope>NUCLEOTIDE SEQUENCE [LARGE SCALE GENOMIC DNA]</scope>
    <source>
        <strain evidence="15">1PO1SC</strain>
    </source>
</reference>
<evidence type="ECO:0000256" key="6">
    <source>
        <dbReference type="ARBA" id="ARBA00022729"/>
    </source>
</evidence>
<name>A0A2N0ZB72_9BACI</name>
<evidence type="ECO:0000256" key="11">
    <source>
        <dbReference type="SAM" id="Phobius"/>
    </source>
</evidence>
<comment type="similarity">
    <text evidence="3">Belongs to the glycosyl hydrolase 13 family.</text>
</comment>
<evidence type="ECO:0000259" key="13">
    <source>
        <dbReference type="SMART" id="SM00642"/>
    </source>
</evidence>
<keyword evidence="5" id="KW-0479">Metal-binding</keyword>
<keyword evidence="11" id="KW-0472">Membrane</keyword>
<dbReference type="RefSeq" id="WP_066196044.1">
    <property type="nucleotide sequence ID" value="NZ_JARMMB010000009.1"/>
</dbReference>
<dbReference type="GO" id="GO:0005509">
    <property type="term" value="F:calcium ion binding"/>
    <property type="evidence" value="ECO:0007669"/>
    <property type="project" value="InterPro"/>
</dbReference>
<dbReference type="InterPro" id="IPR017853">
    <property type="entry name" value="GH"/>
</dbReference>
<evidence type="ECO:0000313" key="15">
    <source>
        <dbReference type="Proteomes" id="UP000233343"/>
    </source>
</evidence>
<dbReference type="GO" id="GO:0004556">
    <property type="term" value="F:alpha-amylase activity"/>
    <property type="evidence" value="ECO:0007669"/>
    <property type="project" value="UniProtKB-EC"/>
</dbReference>
<sequence>MKKSIIALILIPLLFLTVLPASGTAAKEERIWQDESIYYLLIDRYSNRDNSNDYDVDVRNPERFHGGDFKGIIDRLDHIEDLGFTTIALSPVFANGKDGYHGYWVEDFYETEEQFGSIDEFKKLVKEAHDRDIKVMIDFPINHVGTSHPWVNDPDKAEWFIDKEPIETEDNMNKDWLNGLPALNQDHPEVKEYLIDAANWWIDETNIDGYRIEGVQLASQNFVTEFVSAVKATKKDFYVLGDVWSNDPNEIAQFESTGIDSFADYPSVAAMRDSFKEPDVAMTETLADLETNLDTYENPYMMARFLDNQDMVRFTRDMIELNQHPGPRWRNALTYLFTVPGIPIVYYASEIAVDGGETPDNRKQMDFRTDKELIEYLGQLSSVREQLPSLTRGTIEVLHEEDGFTVFKREYEEETSVVVINNTSGTKDIILTADQLEANKELRGLLAGDLVKSNPDEEYHIVLDREEAEIYVLTDKAGFNLTYGITLLAVLFAFFLFLFLAKRRGMRNNKD</sequence>